<dbReference type="GO" id="GO:0070126">
    <property type="term" value="P:mitochondrial translational termination"/>
    <property type="evidence" value="ECO:0007669"/>
    <property type="project" value="TreeGrafter"/>
</dbReference>
<dbReference type="GO" id="GO:0005762">
    <property type="term" value="C:mitochondrial large ribosomal subunit"/>
    <property type="evidence" value="ECO:0007669"/>
    <property type="project" value="TreeGrafter"/>
</dbReference>
<evidence type="ECO:0000256" key="1">
    <source>
        <dbReference type="SAM" id="MobiDB-lite"/>
    </source>
</evidence>
<dbReference type="GO" id="GO:0016150">
    <property type="term" value="F:translation release factor activity, codon nonspecific"/>
    <property type="evidence" value="ECO:0007669"/>
    <property type="project" value="TreeGrafter"/>
</dbReference>
<name>A0A9Q3IX27_9BASI</name>
<evidence type="ECO:0000313" key="3">
    <source>
        <dbReference type="EMBL" id="MBW0551895.1"/>
    </source>
</evidence>
<dbReference type="InterPro" id="IPR052104">
    <property type="entry name" value="Mito_Release_Factor_mL62"/>
</dbReference>
<evidence type="ECO:0000313" key="4">
    <source>
        <dbReference type="Proteomes" id="UP000765509"/>
    </source>
</evidence>
<feature type="domain" description="Prokaryotic-type class I peptide chain release factors" evidence="2">
    <location>
        <begin position="135"/>
        <end position="151"/>
    </location>
</feature>
<evidence type="ECO:0000259" key="2">
    <source>
        <dbReference type="PROSITE" id="PS00745"/>
    </source>
</evidence>
<feature type="region of interest" description="Disordered" evidence="1">
    <location>
        <begin position="240"/>
        <end position="260"/>
    </location>
</feature>
<organism evidence="3 4">
    <name type="scientific">Austropuccinia psidii MF-1</name>
    <dbReference type="NCBI Taxonomy" id="1389203"/>
    <lineage>
        <taxon>Eukaryota</taxon>
        <taxon>Fungi</taxon>
        <taxon>Dikarya</taxon>
        <taxon>Basidiomycota</taxon>
        <taxon>Pucciniomycotina</taxon>
        <taxon>Pucciniomycetes</taxon>
        <taxon>Pucciniales</taxon>
        <taxon>Sphaerophragmiaceae</taxon>
        <taxon>Austropuccinia</taxon>
    </lineage>
</organism>
<dbReference type="Proteomes" id="UP000765509">
    <property type="component" value="Unassembled WGS sequence"/>
</dbReference>
<feature type="compositionally biased region" description="Basic residues" evidence="1">
    <location>
        <begin position="241"/>
        <end position="250"/>
    </location>
</feature>
<dbReference type="OrthoDB" id="270639at2759"/>
<gene>
    <name evidence="3" type="ORF">O181_091610</name>
</gene>
<dbReference type="PANTHER" id="PTHR11075">
    <property type="entry name" value="PEPTIDE CHAIN RELEASE FACTOR"/>
    <property type="match status" value="1"/>
</dbReference>
<dbReference type="AlphaFoldDB" id="A0A9Q3IX27"/>
<dbReference type="EMBL" id="AVOT02057853">
    <property type="protein sequence ID" value="MBW0551895.1"/>
    <property type="molecule type" value="Genomic_DNA"/>
</dbReference>
<dbReference type="InterPro" id="IPR000352">
    <property type="entry name" value="Pep_chain_release_fac_I"/>
</dbReference>
<dbReference type="PANTHER" id="PTHR11075:SF54">
    <property type="entry name" value="LARGE RIBOSOMAL SUBUNIT PROTEIN ML62"/>
    <property type="match status" value="1"/>
</dbReference>
<feature type="compositionally biased region" description="Basic and acidic residues" evidence="1">
    <location>
        <begin position="251"/>
        <end position="260"/>
    </location>
</feature>
<comment type="caution">
    <text evidence="3">The sequence shown here is derived from an EMBL/GenBank/DDBJ whole genome shotgun (WGS) entry which is preliminary data.</text>
</comment>
<accession>A0A9Q3IX27</accession>
<keyword evidence="4" id="KW-1185">Reference proteome</keyword>
<dbReference type="GO" id="GO:0004045">
    <property type="term" value="F:peptidyl-tRNA hydrolase activity"/>
    <property type="evidence" value="ECO:0007669"/>
    <property type="project" value="TreeGrafter"/>
</dbReference>
<dbReference type="Gene3D" id="3.30.160.20">
    <property type="match status" value="1"/>
</dbReference>
<sequence length="260" mass="29095">MSFILSSIGVSPRRFKSCRCRGVFMHFVVAAIDAGWSRWTNRGSCQEIRSSSQTKAAWAAFVLDASLGPATPIRFKSSTSRKEDPVVSPFLLTSSLLKDSRHAQSSARIHIARLLNSPSELIKTVEPFSELSFSRSGGKGGQNVNKVNTKVTLKIQLSKLKTQIPAYWIANLSHSHLYTQQTDHLVIQSSLTRSQASNLDDCWSKLHKAFQQAANQGLMGETSVVQTERVKKLKLIEKSRMKSHKMHRKDIKSNRSKVIE</sequence>
<reference evidence="3" key="1">
    <citation type="submission" date="2021-03" db="EMBL/GenBank/DDBJ databases">
        <title>Draft genome sequence of rust myrtle Austropuccinia psidii MF-1, a brazilian biotype.</title>
        <authorList>
            <person name="Quecine M.C."/>
            <person name="Pachon D.M.R."/>
            <person name="Bonatelli M.L."/>
            <person name="Correr F.H."/>
            <person name="Franceschini L.M."/>
            <person name="Leite T.F."/>
            <person name="Margarido G.R.A."/>
            <person name="Almeida C.A."/>
            <person name="Ferrarezi J.A."/>
            <person name="Labate C.A."/>
        </authorList>
    </citation>
    <scope>NUCLEOTIDE SEQUENCE</scope>
    <source>
        <strain evidence="3">MF-1</strain>
    </source>
</reference>
<dbReference type="SUPFAM" id="SSF110916">
    <property type="entry name" value="Peptidyl-tRNA hydrolase domain-like"/>
    <property type="match status" value="1"/>
</dbReference>
<proteinExistence type="predicted"/>
<dbReference type="PROSITE" id="PS00745">
    <property type="entry name" value="RF_PROK_I"/>
    <property type="match status" value="1"/>
</dbReference>
<protein>
    <recommendedName>
        <fullName evidence="2">Prokaryotic-type class I peptide chain release factors domain-containing protein</fullName>
    </recommendedName>
</protein>
<dbReference type="Pfam" id="PF00472">
    <property type="entry name" value="RF-1"/>
    <property type="match status" value="1"/>
</dbReference>